<keyword evidence="2" id="KW-1185">Reference proteome</keyword>
<sequence>MTDKEVREIVLQTLEDYKFSISGIVSFKPKMKTSEVAKYLGFSNDWVLNHKELFNPRRKNMRGDYEFDTSAVVSYKMNYR</sequence>
<evidence type="ECO:0008006" key="3">
    <source>
        <dbReference type="Google" id="ProtNLM"/>
    </source>
</evidence>
<dbReference type="EMBL" id="JAVRHO010000007">
    <property type="protein sequence ID" value="MDT0646329.1"/>
    <property type="molecule type" value="Genomic_DNA"/>
</dbReference>
<comment type="caution">
    <text evidence="1">The sequence shown here is derived from an EMBL/GenBank/DDBJ whole genome shotgun (WGS) entry which is preliminary data.</text>
</comment>
<name>A0ABU3CJ03_9FLAO</name>
<evidence type="ECO:0000313" key="2">
    <source>
        <dbReference type="Proteomes" id="UP001245285"/>
    </source>
</evidence>
<accession>A0ABU3CJ03</accession>
<evidence type="ECO:0000313" key="1">
    <source>
        <dbReference type="EMBL" id="MDT0646329.1"/>
    </source>
</evidence>
<proteinExistence type="predicted"/>
<gene>
    <name evidence="1" type="ORF">RM545_06470</name>
</gene>
<protein>
    <recommendedName>
        <fullName evidence="3">DNA-binding protein</fullName>
    </recommendedName>
</protein>
<dbReference type="Proteomes" id="UP001245285">
    <property type="component" value="Unassembled WGS sequence"/>
</dbReference>
<organism evidence="1 2">
    <name type="scientific">Autumnicola lenta</name>
    <dbReference type="NCBI Taxonomy" id="3075593"/>
    <lineage>
        <taxon>Bacteria</taxon>
        <taxon>Pseudomonadati</taxon>
        <taxon>Bacteroidota</taxon>
        <taxon>Flavobacteriia</taxon>
        <taxon>Flavobacteriales</taxon>
        <taxon>Flavobacteriaceae</taxon>
        <taxon>Autumnicola</taxon>
    </lineage>
</organism>
<reference evidence="1 2" key="1">
    <citation type="submission" date="2023-09" db="EMBL/GenBank/DDBJ databases">
        <authorList>
            <person name="Rey-Velasco X."/>
        </authorList>
    </citation>
    <scope>NUCLEOTIDE SEQUENCE [LARGE SCALE GENOMIC DNA]</scope>
    <source>
        <strain evidence="1 2">F260</strain>
    </source>
</reference>
<dbReference type="RefSeq" id="WP_311494503.1">
    <property type="nucleotide sequence ID" value="NZ_JAVRHO010000007.1"/>
</dbReference>